<dbReference type="Proteomes" id="UP000030655">
    <property type="component" value="Unassembled WGS sequence"/>
</dbReference>
<feature type="chain" id="PRO_5001577630" description="Thioredoxin domain-containing protein" evidence="6">
    <location>
        <begin position="19"/>
        <end position="493"/>
    </location>
</feature>
<dbReference type="HOGENOM" id="CLU_042417_0_0_1"/>
<protein>
    <recommendedName>
        <fullName evidence="7">Thioredoxin domain-containing protein</fullName>
    </recommendedName>
</protein>
<dbReference type="Gene3D" id="3.40.30.10">
    <property type="entry name" value="Glutaredoxin"/>
    <property type="match status" value="1"/>
</dbReference>
<keyword evidence="9" id="KW-1185">Reference proteome</keyword>
<dbReference type="InterPro" id="IPR052250">
    <property type="entry name" value="PDI_TMX3"/>
</dbReference>
<evidence type="ECO:0000256" key="6">
    <source>
        <dbReference type="SAM" id="SignalP"/>
    </source>
</evidence>
<feature type="signal peptide" evidence="6">
    <location>
        <begin position="1"/>
        <end position="18"/>
    </location>
</feature>
<feature type="transmembrane region" description="Helical" evidence="5">
    <location>
        <begin position="464"/>
        <end position="486"/>
    </location>
</feature>
<evidence type="ECO:0000256" key="5">
    <source>
        <dbReference type="SAM" id="Phobius"/>
    </source>
</evidence>
<name>A0A059EZH3_9MICR</name>
<dbReference type="InterPro" id="IPR013766">
    <property type="entry name" value="Thioredoxin_domain"/>
</dbReference>
<sequence>MILILFQLIASEILDTCTIPDTEGFILTKYYKPECPHCIKIEGYIDEIDSLLERNGIDLKMHYVDCSTCNCEEKNIKLVPTVILSQNNVEKEKIVGKANYNAYINMINNHMNIPNTVFYRHKKNIPGKVVKLKEFDFDDAFEGPWIILFNSDKDKSTRKIFEKIAAEYKDVISFGELNTKRTKKIRNKVNVQDESSILALFRGLVAEMTEERTYEKIKEFSEKLIEPSFKLMDMKLFKEETRFLKRGEPLFLVFYSDLGLANLYFKRIAHEYKFRTKFYKTNDPLLFERASIFPKKAGIENMNDNDKVILSVYKNGIFHQCPFGLEENNKIPEWIFNSHFPNLTRITNENFSSVFHGLKPVLLLVTRNDQFVDKLESFSTNKYYGLPFYEFLFAALDVDSFPKFTEYFLPTLSIPILVIYNPQTQKFYFKLSKFDKVDFNEYANRMLVDYESNKLYEYPKGKSYTIYFVILAIVVVSLFIISGIFVSKLQKYD</sequence>
<evidence type="ECO:0000256" key="1">
    <source>
        <dbReference type="ARBA" id="ARBA00004167"/>
    </source>
</evidence>
<reference evidence="8 9" key="2">
    <citation type="submission" date="2014-03" db="EMBL/GenBank/DDBJ databases">
        <title>The Genome Sequence of Anncaliia algerae insect isolate PRA339.</title>
        <authorList>
            <consortium name="The Broad Institute Genome Sequencing Platform"/>
            <consortium name="The Broad Institute Genome Sequencing Center for Infectious Disease"/>
            <person name="Cuomo C."/>
            <person name="Becnel J."/>
            <person name="Sanscrainte N."/>
            <person name="Walker B."/>
            <person name="Young S.K."/>
            <person name="Zeng Q."/>
            <person name="Gargeya S."/>
            <person name="Fitzgerald M."/>
            <person name="Haas B."/>
            <person name="Abouelleil A."/>
            <person name="Alvarado L."/>
            <person name="Arachchi H.M."/>
            <person name="Berlin A.M."/>
            <person name="Chapman S.B."/>
            <person name="Dewar J."/>
            <person name="Goldberg J."/>
            <person name="Griggs A."/>
            <person name="Gujja S."/>
            <person name="Hansen M."/>
            <person name="Howarth C."/>
            <person name="Imamovic A."/>
            <person name="Larimer J."/>
            <person name="McCowan C."/>
            <person name="Murphy C."/>
            <person name="Neiman D."/>
            <person name="Pearson M."/>
            <person name="Priest M."/>
            <person name="Roberts A."/>
            <person name="Saif S."/>
            <person name="Shea T."/>
            <person name="Sisk P."/>
            <person name="Sykes S."/>
            <person name="Wortman J."/>
            <person name="Nusbaum C."/>
            <person name="Birren B."/>
        </authorList>
    </citation>
    <scope>NUCLEOTIDE SEQUENCE [LARGE SCALE GENOMIC DNA]</scope>
    <source>
        <strain evidence="8 9">PRA339</strain>
    </source>
</reference>
<proteinExistence type="predicted"/>
<evidence type="ECO:0000256" key="4">
    <source>
        <dbReference type="ARBA" id="ARBA00023136"/>
    </source>
</evidence>
<keyword evidence="6" id="KW-0732">Signal</keyword>
<evidence type="ECO:0000259" key="7">
    <source>
        <dbReference type="Pfam" id="PF00085"/>
    </source>
</evidence>
<dbReference type="EMBL" id="KK365191">
    <property type="protein sequence ID" value="KCZ80267.1"/>
    <property type="molecule type" value="Genomic_DNA"/>
</dbReference>
<reference evidence="9" key="1">
    <citation type="submission" date="2013-02" db="EMBL/GenBank/DDBJ databases">
        <authorList>
            <consortium name="The Broad Institute Genome Sequencing Platform"/>
            <person name="Cuomo C."/>
            <person name="Becnel J."/>
            <person name="Sanscrainte N."/>
            <person name="Walker B."/>
            <person name="Young S.K."/>
            <person name="Zeng Q."/>
            <person name="Gargeya S."/>
            <person name="Fitzgerald M."/>
            <person name="Haas B."/>
            <person name="Abouelleil A."/>
            <person name="Alvarado L."/>
            <person name="Arachchi H.M."/>
            <person name="Berlin A.M."/>
            <person name="Chapman S.B."/>
            <person name="Dewar J."/>
            <person name="Goldberg J."/>
            <person name="Griggs A."/>
            <person name="Gujja S."/>
            <person name="Hansen M."/>
            <person name="Howarth C."/>
            <person name="Imamovic A."/>
            <person name="Larimer J."/>
            <person name="McCowan C."/>
            <person name="Murphy C."/>
            <person name="Neiman D."/>
            <person name="Pearson M."/>
            <person name="Priest M."/>
            <person name="Roberts A."/>
            <person name="Saif S."/>
            <person name="Shea T."/>
            <person name="Sisk P."/>
            <person name="Sykes S."/>
            <person name="Wortman J."/>
            <person name="Nusbaum C."/>
            <person name="Birren B."/>
        </authorList>
    </citation>
    <scope>NUCLEOTIDE SEQUENCE [LARGE SCALE GENOMIC DNA]</scope>
    <source>
        <strain evidence="9">PRA339</strain>
    </source>
</reference>
<gene>
    <name evidence="8" type="ORF">H312_02323</name>
</gene>
<evidence type="ECO:0000256" key="2">
    <source>
        <dbReference type="ARBA" id="ARBA00022692"/>
    </source>
</evidence>
<dbReference type="Pfam" id="PF00085">
    <property type="entry name" value="Thioredoxin"/>
    <property type="match status" value="1"/>
</dbReference>
<dbReference type="PANTHER" id="PTHR46426">
    <property type="entry name" value="PROTEIN DISULFIDE-ISOMERASE TMX3"/>
    <property type="match status" value="1"/>
</dbReference>
<keyword evidence="4 5" id="KW-0472">Membrane</keyword>
<dbReference type="AlphaFoldDB" id="A0A059EZH3"/>
<comment type="subcellular location">
    <subcellularLocation>
        <location evidence="1">Membrane</location>
        <topology evidence="1">Single-pass membrane protein</topology>
    </subcellularLocation>
</comment>
<dbReference type="SUPFAM" id="SSF52833">
    <property type="entry name" value="Thioredoxin-like"/>
    <property type="match status" value="2"/>
</dbReference>
<dbReference type="Pfam" id="PF13848">
    <property type="entry name" value="Thioredoxin_6"/>
    <property type="match status" value="1"/>
</dbReference>
<feature type="domain" description="Thioredoxin" evidence="7">
    <location>
        <begin position="21"/>
        <end position="107"/>
    </location>
</feature>
<dbReference type="PANTHER" id="PTHR46426:SF1">
    <property type="entry name" value="PROTEIN DISULFIDE-ISOMERASE TMX3"/>
    <property type="match status" value="1"/>
</dbReference>
<dbReference type="GO" id="GO:0016020">
    <property type="term" value="C:membrane"/>
    <property type="evidence" value="ECO:0007669"/>
    <property type="project" value="UniProtKB-SubCell"/>
</dbReference>
<evidence type="ECO:0000313" key="8">
    <source>
        <dbReference type="EMBL" id="KCZ80267.1"/>
    </source>
</evidence>
<dbReference type="GO" id="GO:0005783">
    <property type="term" value="C:endoplasmic reticulum"/>
    <property type="evidence" value="ECO:0007669"/>
    <property type="project" value="TreeGrafter"/>
</dbReference>
<evidence type="ECO:0000256" key="3">
    <source>
        <dbReference type="ARBA" id="ARBA00022989"/>
    </source>
</evidence>
<keyword evidence="3 5" id="KW-1133">Transmembrane helix</keyword>
<evidence type="ECO:0000313" key="9">
    <source>
        <dbReference type="Proteomes" id="UP000030655"/>
    </source>
</evidence>
<dbReference type="VEuPathDB" id="MicrosporidiaDB:H312_02323"/>
<dbReference type="OrthoDB" id="427280at2759"/>
<dbReference type="STRING" id="1288291.A0A059EZH3"/>
<organism evidence="8 9">
    <name type="scientific">Anncaliia algerae PRA339</name>
    <dbReference type="NCBI Taxonomy" id="1288291"/>
    <lineage>
        <taxon>Eukaryota</taxon>
        <taxon>Fungi</taxon>
        <taxon>Fungi incertae sedis</taxon>
        <taxon>Microsporidia</taxon>
        <taxon>Tubulinosematoidea</taxon>
        <taxon>Tubulinosematidae</taxon>
        <taxon>Anncaliia</taxon>
    </lineage>
</organism>
<dbReference type="InterPro" id="IPR036249">
    <property type="entry name" value="Thioredoxin-like_sf"/>
</dbReference>
<keyword evidence="2 5" id="KW-0812">Transmembrane</keyword>
<accession>A0A059EZH3</accession>